<accession>A0ABV7TL69</accession>
<dbReference type="RefSeq" id="WP_386736784.1">
    <property type="nucleotide sequence ID" value="NZ_JBHRXI010000017.1"/>
</dbReference>
<protein>
    <submittedName>
        <fullName evidence="2">Methyltransferase domain-containing protein</fullName>
    </submittedName>
</protein>
<comment type="caution">
    <text evidence="2">The sequence shown here is derived from an EMBL/GenBank/DDBJ whole genome shotgun (WGS) entry which is preliminary data.</text>
</comment>
<gene>
    <name evidence="2" type="ORF">ACFORG_17295</name>
</gene>
<dbReference type="PANTHER" id="PTHR42912">
    <property type="entry name" value="METHYLTRANSFERASE"/>
    <property type="match status" value="1"/>
</dbReference>
<dbReference type="Gene3D" id="3.40.50.150">
    <property type="entry name" value="Vaccinia Virus protein VP39"/>
    <property type="match status" value="1"/>
</dbReference>
<keyword evidence="2" id="KW-0489">Methyltransferase</keyword>
<dbReference type="GO" id="GO:0032259">
    <property type="term" value="P:methylation"/>
    <property type="evidence" value="ECO:0007669"/>
    <property type="project" value="UniProtKB-KW"/>
</dbReference>
<feature type="domain" description="Methyltransferase" evidence="1">
    <location>
        <begin position="40"/>
        <end position="134"/>
    </location>
</feature>
<dbReference type="GO" id="GO:0008168">
    <property type="term" value="F:methyltransferase activity"/>
    <property type="evidence" value="ECO:0007669"/>
    <property type="project" value="UniProtKB-KW"/>
</dbReference>
<dbReference type="EMBL" id="JBHRXI010000017">
    <property type="protein sequence ID" value="MFC3615514.1"/>
    <property type="molecule type" value="Genomic_DNA"/>
</dbReference>
<evidence type="ECO:0000313" key="2">
    <source>
        <dbReference type="EMBL" id="MFC3615514.1"/>
    </source>
</evidence>
<evidence type="ECO:0000259" key="1">
    <source>
        <dbReference type="Pfam" id="PF13649"/>
    </source>
</evidence>
<dbReference type="InterPro" id="IPR029063">
    <property type="entry name" value="SAM-dependent_MTases_sf"/>
</dbReference>
<proteinExistence type="predicted"/>
<organism evidence="2 3">
    <name type="scientific">Lutimaribacter marinistellae</name>
    <dbReference type="NCBI Taxonomy" id="1820329"/>
    <lineage>
        <taxon>Bacteria</taxon>
        <taxon>Pseudomonadati</taxon>
        <taxon>Pseudomonadota</taxon>
        <taxon>Alphaproteobacteria</taxon>
        <taxon>Rhodobacterales</taxon>
        <taxon>Roseobacteraceae</taxon>
        <taxon>Lutimaribacter</taxon>
    </lineage>
</organism>
<reference evidence="3" key="1">
    <citation type="journal article" date="2019" name="Int. J. Syst. Evol. Microbiol.">
        <title>The Global Catalogue of Microorganisms (GCM) 10K type strain sequencing project: providing services to taxonomists for standard genome sequencing and annotation.</title>
        <authorList>
            <consortium name="The Broad Institute Genomics Platform"/>
            <consortium name="The Broad Institute Genome Sequencing Center for Infectious Disease"/>
            <person name="Wu L."/>
            <person name="Ma J."/>
        </authorList>
    </citation>
    <scope>NUCLEOTIDE SEQUENCE [LARGE SCALE GENOMIC DNA]</scope>
    <source>
        <strain evidence="3">KCTC 42911</strain>
    </source>
</reference>
<dbReference type="PANTHER" id="PTHR42912:SF80">
    <property type="entry name" value="METHYLTRANSFERASE DOMAIN-CONTAINING PROTEIN"/>
    <property type="match status" value="1"/>
</dbReference>
<dbReference type="Pfam" id="PF13649">
    <property type="entry name" value="Methyltransf_25"/>
    <property type="match status" value="1"/>
</dbReference>
<dbReference type="InterPro" id="IPR041698">
    <property type="entry name" value="Methyltransf_25"/>
</dbReference>
<dbReference type="InterPro" id="IPR050508">
    <property type="entry name" value="Methyltransf_Superfamily"/>
</dbReference>
<evidence type="ECO:0000313" key="3">
    <source>
        <dbReference type="Proteomes" id="UP001595629"/>
    </source>
</evidence>
<keyword evidence="3" id="KW-1185">Reference proteome</keyword>
<dbReference type="CDD" id="cd02440">
    <property type="entry name" value="AdoMet_MTases"/>
    <property type="match status" value="1"/>
</dbReference>
<keyword evidence="2" id="KW-0808">Transferase</keyword>
<name>A0ABV7TL69_9RHOB</name>
<sequence>MLQFDEATTRILEDAYHGADVTARRRASFDALAPKNGDHILDLGCGNGLMTLELSRAVGPAGHVTGLDPSADMCSAARSRCQDRENVTLTEGHADAIPASDQSFDKAVSVQVFEYIAPREPSLAELHRTLRSGGRLVIADMHFDTFAWHSDSPTRMRRMMDIWEGHVAEPRIPALLPAELADAGFVVEDLVPHCMTAHHLAPDGMPMMLIRLMHAYAVSNDEMARDEADGWADEQTRLDRDGRFFFSLTHYVCVARRP</sequence>
<dbReference type="SUPFAM" id="SSF53335">
    <property type="entry name" value="S-adenosyl-L-methionine-dependent methyltransferases"/>
    <property type="match status" value="1"/>
</dbReference>
<dbReference type="Proteomes" id="UP001595629">
    <property type="component" value="Unassembled WGS sequence"/>
</dbReference>